<evidence type="ECO:0000313" key="4">
    <source>
        <dbReference type="EMBL" id="OCK74342.1"/>
    </source>
</evidence>
<organism evidence="4 5">
    <name type="scientific">Lepidopterella palustris CBS 459.81</name>
    <dbReference type="NCBI Taxonomy" id="1314670"/>
    <lineage>
        <taxon>Eukaryota</taxon>
        <taxon>Fungi</taxon>
        <taxon>Dikarya</taxon>
        <taxon>Ascomycota</taxon>
        <taxon>Pezizomycotina</taxon>
        <taxon>Dothideomycetes</taxon>
        <taxon>Pleosporomycetidae</taxon>
        <taxon>Mytilinidiales</taxon>
        <taxon>Argynnaceae</taxon>
        <taxon>Lepidopterella</taxon>
    </lineage>
</organism>
<feature type="region of interest" description="Disordered" evidence="1">
    <location>
        <begin position="145"/>
        <end position="233"/>
    </location>
</feature>
<keyword evidence="2" id="KW-1133">Transmembrane helix</keyword>
<feature type="compositionally biased region" description="Low complexity" evidence="1">
    <location>
        <begin position="210"/>
        <end position="233"/>
    </location>
</feature>
<reference evidence="4 5" key="1">
    <citation type="journal article" date="2016" name="Nat. Commun.">
        <title>Ectomycorrhizal ecology is imprinted in the genome of the dominant symbiotic fungus Cenococcum geophilum.</title>
        <authorList>
            <consortium name="DOE Joint Genome Institute"/>
            <person name="Peter M."/>
            <person name="Kohler A."/>
            <person name="Ohm R.A."/>
            <person name="Kuo A."/>
            <person name="Krutzmann J."/>
            <person name="Morin E."/>
            <person name="Arend M."/>
            <person name="Barry K.W."/>
            <person name="Binder M."/>
            <person name="Choi C."/>
            <person name="Clum A."/>
            <person name="Copeland A."/>
            <person name="Grisel N."/>
            <person name="Haridas S."/>
            <person name="Kipfer T."/>
            <person name="LaButti K."/>
            <person name="Lindquist E."/>
            <person name="Lipzen A."/>
            <person name="Maire R."/>
            <person name="Meier B."/>
            <person name="Mihaltcheva S."/>
            <person name="Molinier V."/>
            <person name="Murat C."/>
            <person name="Poggeler S."/>
            <person name="Quandt C.A."/>
            <person name="Sperisen C."/>
            <person name="Tritt A."/>
            <person name="Tisserant E."/>
            <person name="Crous P.W."/>
            <person name="Henrissat B."/>
            <person name="Nehls U."/>
            <person name="Egli S."/>
            <person name="Spatafora J.W."/>
            <person name="Grigoriev I.V."/>
            <person name="Martin F.M."/>
        </authorList>
    </citation>
    <scope>NUCLEOTIDE SEQUENCE [LARGE SCALE GENOMIC DNA]</scope>
    <source>
        <strain evidence="4 5">CBS 459.81</strain>
    </source>
</reference>
<evidence type="ECO:0000313" key="5">
    <source>
        <dbReference type="Proteomes" id="UP000250266"/>
    </source>
</evidence>
<keyword evidence="2" id="KW-0472">Membrane</keyword>
<feature type="chain" id="PRO_5034424696" evidence="3">
    <location>
        <begin position="18"/>
        <end position="327"/>
    </location>
</feature>
<sequence length="327" mass="33387">MVWRVLLIALWIAVARGTNCYYPNGDLSPSTNDFPCSTIEGAACCPLNWQCLSNGLCYLENENYYGRYGCTDQTWNSPYCPRDLCTHDLTAAGDEAVLQCSNHNNQYCCDGDRVHVHCCTDSNIEYFDLAQGIAYASIGSGSTPTSAPVINSNANPPSSAAPSAAAPSSAAPSSAAPSSAAPSSAAPSSAAPSSAAPSSAAPSSDPPSSAPVAASSSPNQDSPSIAAASSSATPTSFSAASSTSKSYQTFTASPVSTSVHASHSNSFTTAVIATTTTPSPAPSPRPAAKAKDPNVGVIVGLSVGIPVAFALFAISLGYKWRQKRLLQ</sequence>
<feature type="signal peptide" evidence="3">
    <location>
        <begin position="1"/>
        <end position="17"/>
    </location>
</feature>
<dbReference type="OrthoDB" id="5215637at2759"/>
<dbReference type="Proteomes" id="UP000250266">
    <property type="component" value="Unassembled WGS sequence"/>
</dbReference>
<evidence type="ECO:0000256" key="1">
    <source>
        <dbReference type="SAM" id="MobiDB-lite"/>
    </source>
</evidence>
<keyword evidence="2" id="KW-0812">Transmembrane</keyword>
<feature type="compositionally biased region" description="Low complexity" evidence="1">
    <location>
        <begin position="146"/>
        <end position="203"/>
    </location>
</feature>
<dbReference type="AlphaFoldDB" id="A0A8E2J9J4"/>
<evidence type="ECO:0000256" key="3">
    <source>
        <dbReference type="SAM" id="SignalP"/>
    </source>
</evidence>
<gene>
    <name evidence="4" type="ORF">K432DRAFT_430072</name>
</gene>
<feature type="transmembrane region" description="Helical" evidence="2">
    <location>
        <begin position="295"/>
        <end position="318"/>
    </location>
</feature>
<dbReference type="EMBL" id="KV745501">
    <property type="protein sequence ID" value="OCK74342.1"/>
    <property type="molecule type" value="Genomic_DNA"/>
</dbReference>
<name>A0A8E2J9J4_9PEZI</name>
<keyword evidence="5" id="KW-1185">Reference proteome</keyword>
<proteinExistence type="predicted"/>
<evidence type="ECO:0000256" key="2">
    <source>
        <dbReference type="SAM" id="Phobius"/>
    </source>
</evidence>
<accession>A0A8E2J9J4</accession>
<protein>
    <submittedName>
        <fullName evidence="4">Uncharacterized protein</fullName>
    </submittedName>
</protein>
<keyword evidence="3" id="KW-0732">Signal</keyword>